<feature type="compositionally biased region" description="Polar residues" evidence="1">
    <location>
        <begin position="333"/>
        <end position="344"/>
    </location>
</feature>
<feature type="compositionally biased region" description="Polar residues" evidence="1">
    <location>
        <begin position="183"/>
        <end position="201"/>
    </location>
</feature>
<dbReference type="OrthoDB" id="8745012at2759"/>
<proteinExistence type="predicted"/>
<keyword evidence="3" id="KW-1185">Reference proteome</keyword>
<feature type="compositionally biased region" description="Basic and acidic residues" evidence="1">
    <location>
        <begin position="224"/>
        <end position="236"/>
    </location>
</feature>
<sequence>MKGFILNEGFCRRLHLTDVFPRQPEGRRNTVIMVRSHSVSGDVPSESPEEQQSTGVLGRIGSWLSPWKGNGPKSPTGNASPTSDQAPKSEGEEESEWPVRLRAKNQEWEEEKEQSSNPNPLFLSRDISPYEERDAAQSAHRGGFIVSSTETAEGGSKKEEFVEYRQERKGQREERSNRSSESGNPEKNVSHLTHLSSSSKQGVVRDSDRAHTQPQAHVGRKLHVYLEETEVTHSGKETCAGQEIVRTEVTKKDLTILRKGPSSSSFDLNSSSKSEEIKRTNVSPAKGADSYYSALVGVSLKSPKDSQSEAESEEQTEANSMGRKNAARRKLRQNSQGNEGNTPRKTCLPLPSLSQRESLHQITH</sequence>
<dbReference type="EMBL" id="JAAKFY010000011">
    <property type="protein sequence ID" value="KAF3849968.1"/>
    <property type="molecule type" value="Genomic_DNA"/>
</dbReference>
<name>A0A7J5YNW6_DISMA</name>
<evidence type="ECO:0000256" key="1">
    <source>
        <dbReference type="SAM" id="MobiDB-lite"/>
    </source>
</evidence>
<feature type="compositionally biased region" description="Low complexity" evidence="1">
    <location>
        <begin position="262"/>
        <end position="272"/>
    </location>
</feature>
<feature type="region of interest" description="Disordered" evidence="1">
    <location>
        <begin position="37"/>
        <end position="364"/>
    </location>
</feature>
<feature type="compositionally biased region" description="Basic and acidic residues" evidence="1">
    <location>
        <begin position="155"/>
        <end position="178"/>
    </location>
</feature>
<feature type="compositionally biased region" description="Basic and acidic residues" evidence="1">
    <location>
        <begin position="245"/>
        <end position="256"/>
    </location>
</feature>
<accession>A0A7J5YNW6</accession>
<feature type="compositionally biased region" description="Polar residues" evidence="1">
    <location>
        <begin position="352"/>
        <end position="364"/>
    </location>
</feature>
<protein>
    <submittedName>
        <fullName evidence="2">Uncharacterized protein</fullName>
    </submittedName>
</protein>
<reference evidence="2 3" key="1">
    <citation type="submission" date="2020-03" db="EMBL/GenBank/DDBJ databases">
        <title>Dissostichus mawsoni Genome sequencing and assembly.</title>
        <authorList>
            <person name="Park H."/>
        </authorList>
    </citation>
    <scope>NUCLEOTIDE SEQUENCE [LARGE SCALE GENOMIC DNA]</scope>
    <source>
        <strain evidence="2">DM0001</strain>
        <tissue evidence="2">Muscle</tissue>
    </source>
</reference>
<evidence type="ECO:0000313" key="3">
    <source>
        <dbReference type="Proteomes" id="UP000518266"/>
    </source>
</evidence>
<comment type="caution">
    <text evidence="2">The sequence shown here is derived from an EMBL/GenBank/DDBJ whole genome shotgun (WGS) entry which is preliminary data.</text>
</comment>
<feature type="compositionally biased region" description="Polar residues" evidence="1">
    <location>
        <begin position="73"/>
        <end position="86"/>
    </location>
</feature>
<dbReference type="AlphaFoldDB" id="A0A7J5YNW6"/>
<organism evidence="2 3">
    <name type="scientific">Dissostichus mawsoni</name>
    <name type="common">Antarctic cod</name>
    <dbReference type="NCBI Taxonomy" id="36200"/>
    <lineage>
        <taxon>Eukaryota</taxon>
        <taxon>Metazoa</taxon>
        <taxon>Chordata</taxon>
        <taxon>Craniata</taxon>
        <taxon>Vertebrata</taxon>
        <taxon>Euteleostomi</taxon>
        <taxon>Actinopterygii</taxon>
        <taxon>Neopterygii</taxon>
        <taxon>Teleostei</taxon>
        <taxon>Neoteleostei</taxon>
        <taxon>Acanthomorphata</taxon>
        <taxon>Eupercaria</taxon>
        <taxon>Perciformes</taxon>
        <taxon>Notothenioidei</taxon>
        <taxon>Nototheniidae</taxon>
        <taxon>Dissostichus</taxon>
    </lineage>
</organism>
<dbReference type="Proteomes" id="UP000518266">
    <property type="component" value="Unassembled WGS sequence"/>
</dbReference>
<gene>
    <name evidence="2" type="ORF">F7725_019687</name>
</gene>
<evidence type="ECO:0000313" key="2">
    <source>
        <dbReference type="EMBL" id="KAF3849968.1"/>
    </source>
</evidence>